<sequence length="409" mass="44521">MASKYDGLARIIIQNVGGKENVDSVEHCMTRLRFELKDESKANTEMLKNTDGIVNVISSGGQYQVIIGNHVGQAYQGLVEKGHFDKQADDEETGKQGKKGLFNAFVSTISGIFVPVIGLLCACGIIKGVLILLSTFGVLSATDGTYIILSAVGDCIFYFFPIFIGYTAAKKFKVNEFIGLAIGTSMIYPTLIALMNGDAINVLFSGTALESNVYLTFLKIPVILNNYTSTVIPVILAVWFASKVERFSKKVVPNVIKSFGVPLLTLIIAVPITFMVIGPVATWISGLIGMLVSTLYQLSPIVFGAFVGGFWQVFVMFGIHQGLIPIVINNLATLKYDTIFAATATASFTQVAILLAIMIRTKNKKLKTTSFSAFFRVYSASRNRLFMVLLYRSRLPSLSAALHPRLAAV</sequence>
<keyword evidence="4" id="KW-0762">Sugar transport</keyword>
<evidence type="ECO:0000313" key="15">
    <source>
        <dbReference type="EMBL" id="KFN08205.1"/>
    </source>
</evidence>
<name>A0A090ZDB5_PAEMA</name>
<keyword evidence="9 12" id="KW-1133">Transmembrane helix</keyword>
<dbReference type="GO" id="GO:0005886">
    <property type="term" value="C:plasma membrane"/>
    <property type="evidence" value="ECO:0007669"/>
    <property type="project" value="UniProtKB-SubCell"/>
</dbReference>
<keyword evidence="3" id="KW-1003">Cell membrane</keyword>
<dbReference type="FunFam" id="3.30.1360.60:FF:000001">
    <property type="entry name" value="PTS system glucose-specific IIBC component PtsG"/>
    <property type="match status" value="1"/>
</dbReference>
<keyword evidence="16" id="KW-1185">Reference proteome</keyword>
<feature type="transmembrane region" description="Helical" evidence="12">
    <location>
        <begin position="177"/>
        <end position="197"/>
    </location>
</feature>
<dbReference type="PROSITE" id="PS51103">
    <property type="entry name" value="PTS_EIIC_TYPE_1"/>
    <property type="match status" value="1"/>
</dbReference>
<dbReference type="Proteomes" id="UP000029278">
    <property type="component" value="Unassembled WGS sequence"/>
</dbReference>
<dbReference type="PANTHER" id="PTHR30175:SF1">
    <property type="entry name" value="PTS SYSTEM ARBUTIN-, CELLOBIOSE-, AND SALICIN-SPECIFIC EIIBC COMPONENT-RELATED"/>
    <property type="match status" value="1"/>
</dbReference>
<dbReference type="GO" id="GO:0016301">
    <property type="term" value="F:kinase activity"/>
    <property type="evidence" value="ECO:0007669"/>
    <property type="project" value="UniProtKB-KW"/>
</dbReference>
<dbReference type="GO" id="GO:0090589">
    <property type="term" value="F:protein-phosphocysteine-trehalose phosphotransferase system transporter activity"/>
    <property type="evidence" value="ECO:0007669"/>
    <property type="project" value="TreeGrafter"/>
</dbReference>
<feature type="domain" description="PTS EIIB type-1" evidence="13">
    <location>
        <begin position="6"/>
        <end position="88"/>
    </location>
</feature>
<keyword evidence="6" id="KW-0598">Phosphotransferase system</keyword>
<dbReference type="EC" id="2.7.1.69" evidence="15"/>
<protein>
    <submittedName>
        <fullName evidence="15">PTS system, glucose-like IIB component domain protein</fullName>
        <ecNumber evidence="15">2.7.1.69</ecNumber>
    </submittedName>
</protein>
<feature type="transmembrane region" description="Helical" evidence="12">
    <location>
        <begin position="313"/>
        <end position="332"/>
    </location>
</feature>
<organism evidence="15 16">
    <name type="scientific">Paenibacillus macerans</name>
    <name type="common">Bacillus macerans</name>
    <dbReference type="NCBI Taxonomy" id="44252"/>
    <lineage>
        <taxon>Bacteria</taxon>
        <taxon>Bacillati</taxon>
        <taxon>Bacillota</taxon>
        <taxon>Bacilli</taxon>
        <taxon>Bacillales</taxon>
        <taxon>Paenibacillaceae</taxon>
        <taxon>Paenibacillus</taxon>
    </lineage>
</organism>
<feature type="active site" description="Phosphocysteine intermediate; for EIIB activity" evidence="11">
    <location>
        <position position="28"/>
    </location>
</feature>
<dbReference type="PROSITE" id="PS01035">
    <property type="entry name" value="PTS_EIIB_TYPE_1_CYS"/>
    <property type="match status" value="1"/>
</dbReference>
<keyword evidence="8" id="KW-0418">Kinase</keyword>
<dbReference type="PROSITE" id="PS51098">
    <property type="entry name" value="PTS_EIIB_TYPE_1"/>
    <property type="match status" value="1"/>
</dbReference>
<dbReference type="GO" id="GO:0015771">
    <property type="term" value="P:trehalose transport"/>
    <property type="evidence" value="ECO:0007669"/>
    <property type="project" value="TreeGrafter"/>
</dbReference>
<dbReference type="STRING" id="44252.DJ90_1581"/>
<keyword evidence="5 15" id="KW-0808">Transferase</keyword>
<keyword evidence="7 12" id="KW-0812">Transmembrane</keyword>
<dbReference type="Gene3D" id="3.30.1360.60">
    <property type="entry name" value="Glucose permease domain IIB"/>
    <property type="match status" value="1"/>
</dbReference>
<feature type="transmembrane region" description="Helical" evidence="12">
    <location>
        <begin position="338"/>
        <end position="359"/>
    </location>
</feature>
<dbReference type="PATRIC" id="fig|44252.3.peg.3201"/>
<feature type="transmembrane region" description="Helical" evidence="12">
    <location>
        <begin position="145"/>
        <end position="165"/>
    </location>
</feature>
<evidence type="ECO:0000256" key="5">
    <source>
        <dbReference type="ARBA" id="ARBA00022679"/>
    </source>
</evidence>
<comment type="subcellular location">
    <subcellularLocation>
        <location evidence="1">Cell membrane</location>
        <topology evidence="1">Multi-pass membrane protein</topology>
    </subcellularLocation>
</comment>
<evidence type="ECO:0000259" key="14">
    <source>
        <dbReference type="PROSITE" id="PS51103"/>
    </source>
</evidence>
<dbReference type="HOGENOM" id="CLU_012312_2_0_9"/>
<dbReference type="GO" id="GO:0009401">
    <property type="term" value="P:phosphoenolpyruvate-dependent sugar phosphotransferase system"/>
    <property type="evidence" value="ECO:0007669"/>
    <property type="project" value="UniProtKB-KW"/>
</dbReference>
<dbReference type="PANTHER" id="PTHR30175">
    <property type="entry name" value="PHOSPHOTRANSFERASE SYSTEM TRANSPORT PROTEIN"/>
    <property type="match status" value="1"/>
</dbReference>
<evidence type="ECO:0000256" key="11">
    <source>
        <dbReference type="PROSITE-ProRule" id="PRU00421"/>
    </source>
</evidence>
<evidence type="ECO:0000256" key="3">
    <source>
        <dbReference type="ARBA" id="ARBA00022475"/>
    </source>
</evidence>
<dbReference type="AlphaFoldDB" id="A0A090ZDB5"/>
<accession>A0A090ZDB5</accession>
<feature type="transmembrane region" description="Helical" evidence="12">
    <location>
        <begin position="217"/>
        <end position="242"/>
    </location>
</feature>
<evidence type="ECO:0000259" key="13">
    <source>
        <dbReference type="PROSITE" id="PS51098"/>
    </source>
</evidence>
<dbReference type="InterPro" id="IPR003352">
    <property type="entry name" value="PTS_EIIC"/>
</dbReference>
<dbReference type="EMBL" id="JMQA01000029">
    <property type="protein sequence ID" value="KFN08205.1"/>
    <property type="molecule type" value="Genomic_DNA"/>
</dbReference>
<feature type="domain" description="PTS EIIC type-1" evidence="14">
    <location>
        <begin position="107"/>
        <end position="409"/>
    </location>
</feature>
<dbReference type="InterPro" id="IPR036878">
    <property type="entry name" value="Glu_permease_IIB"/>
</dbReference>
<proteinExistence type="predicted"/>
<evidence type="ECO:0000256" key="2">
    <source>
        <dbReference type="ARBA" id="ARBA00022448"/>
    </source>
</evidence>
<dbReference type="GO" id="GO:0008982">
    <property type="term" value="F:protein-N(PI)-phosphohistidine-sugar phosphotransferase activity"/>
    <property type="evidence" value="ECO:0007669"/>
    <property type="project" value="InterPro"/>
</dbReference>
<evidence type="ECO:0000256" key="7">
    <source>
        <dbReference type="ARBA" id="ARBA00022692"/>
    </source>
</evidence>
<keyword evidence="2" id="KW-0813">Transport</keyword>
<feature type="transmembrane region" description="Helical" evidence="12">
    <location>
        <begin position="104"/>
        <end position="133"/>
    </location>
</feature>
<reference evidence="15 16" key="1">
    <citation type="submission" date="2014-04" db="EMBL/GenBank/DDBJ databases">
        <authorList>
            <person name="Bishop-Lilly K.A."/>
            <person name="Broomall S.M."/>
            <person name="Chain P.S."/>
            <person name="Chertkov O."/>
            <person name="Coyne S.R."/>
            <person name="Daligault H.E."/>
            <person name="Davenport K.W."/>
            <person name="Erkkila T."/>
            <person name="Frey K.G."/>
            <person name="Gibbons H.S."/>
            <person name="Gu W."/>
            <person name="Jaissle J."/>
            <person name="Johnson S.L."/>
            <person name="Koroleva G.I."/>
            <person name="Ladner J.T."/>
            <person name="Lo C.-C."/>
            <person name="Minogue T.D."/>
            <person name="Munk C."/>
            <person name="Palacios G.F."/>
            <person name="Redden C.L."/>
            <person name="Rosenzweig C.N."/>
            <person name="Scholz M.B."/>
            <person name="Teshima H."/>
            <person name="Xu Y."/>
        </authorList>
    </citation>
    <scope>NUCLEOTIDE SEQUENCE [LARGE SCALE GENOMIC DNA]</scope>
    <source>
        <strain evidence="15 16">8244</strain>
    </source>
</reference>
<evidence type="ECO:0000256" key="12">
    <source>
        <dbReference type="SAM" id="Phobius"/>
    </source>
</evidence>
<dbReference type="InterPro" id="IPR001996">
    <property type="entry name" value="PTS_IIB_1"/>
</dbReference>
<feature type="transmembrane region" description="Helical" evidence="12">
    <location>
        <begin position="283"/>
        <end position="306"/>
    </location>
</feature>
<evidence type="ECO:0000256" key="4">
    <source>
        <dbReference type="ARBA" id="ARBA00022597"/>
    </source>
</evidence>
<keyword evidence="10 12" id="KW-0472">Membrane</keyword>
<evidence type="ECO:0000256" key="8">
    <source>
        <dbReference type="ARBA" id="ARBA00022777"/>
    </source>
</evidence>
<dbReference type="InterPro" id="IPR018113">
    <property type="entry name" value="PTrfase_EIIB_Cys"/>
</dbReference>
<evidence type="ECO:0000256" key="9">
    <source>
        <dbReference type="ARBA" id="ARBA00022989"/>
    </source>
</evidence>
<comment type="caution">
    <text evidence="15">The sequence shown here is derived from an EMBL/GenBank/DDBJ whole genome shotgun (WGS) entry which is preliminary data.</text>
</comment>
<dbReference type="Pfam" id="PF02378">
    <property type="entry name" value="PTS_EIIC"/>
    <property type="match status" value="1"/>
</dbReference>
<dbReference type="InterPro" id="IPR050558">
    <property type="entry name" value="PTS_Sugar-Specific_Components"/>
</dbReference>
<evidence type="ECO:0000313" key="16">
    <source>
        <dbReference type="Proteomes" id="UP000029278"/>
    </source>
</evidence>
<gene>
    <name evidence="15" type="ORF">DJ90_1581</name>
</gene>
<dbReference type="InterPro" id="IPR013013">
    <property type="entry name" value="PTS_EIIC_1"/>
</dbReference>
<evidence type="ECO:0000256" key="6">
    <source>
        <dbReference type="ARBA" id="ARBA00022683"/>
    </source>
</evidence>
<dbReference type="SUPFAM" id="SSF55604">
    <property type="entry name" value="Glucose permease domain IIB"/>
    <property type="match status" value="1"/>
</dbReference>
<feature type="transmembrane region" description="Helical" evidence="12">
    <location>
        <begin position="254"/>
        <end position="277"/>
    </location>
</feature>
<evidence type="ECO:0000256" key="1">
    <source>
        <dbReference type="ARBA" id="ARBA00004651"/>
    </source>
</evidence>
<dbReference type="CDD" id="cd00212">
    <property type="entry name" value="PTS_IIB_glc"/>
    <property type="match status" value="1"/>
</dbReference>
<dbReference type="Pfam" id="PF00367">
    <property type="entry name" value="PTS_EIIB"/>
    <property type="match status" value="1"/>
</dbReference>
<evidence type="ECO:0000256" key="10">
    <source>
        <dbReference type="ARBA" id="ARBA00023136"/>
    </source>
</evidence>